<evidence type="ECO:0000256" key="1">
    <source>
        <dbReference type="SAM" id="MobiDB-lite"/>
    </source>
</evidence>
<comment type="caution">
    <text evidence="2">The sequence shown here is derived from an EMBL/GenBank/DDBJ whole genome shotgun (WGS) entry which is preliminary data.</text>
</comment>
<evidence type="ECO:0000313" key="2">
    <source>
        <dbReference type="EMBL" id="EAU67673.1"/>
    </source>
</evidence>
<name>Q096J5_STIAD</name>
<dbReference type="PATRIC" id="fig|378806.16.peg.6925"/>
<feature type="compositionally biased region" description="Polar residues" evidence="1">
    <location>
        <begin position="10"/>
        <end position="22"/>
    </location>
</feature>
<dbReference type="EMBL" id="AAMD01000029">
    <property type="protein sequence ID" value="EAU67673.1"/>
    <property type="molecule type" value="Genomic_DNA"/>
</dbReference>
<reference evidence="2 3" key="1">
    <citation type="submission" date="2006-04" db="EMBL/GenBank/DDBJ databases">
        <authorList>
            <person name="Nierman W.C."/>
        </authorList>
    </citation>
    <scope>NUCLEOTIDE SEQUENCE [LARGE SCALE GENOMIC DNA]</scope>
    <source>
        <strain evidence="2 3">DW4/3-1</strain>
    </source>
</reference>
<proteinExistence type="predicted"/>
<dbReference type="Proteomes" id="UP000032702">
    <property type="component" value="Unassembled WGS sequence"/>
</dbReference>
<dbReference type="AlphaFoldDB" id="Q096J5"/>
<evidence type="ECO:0000313" key="3">
    <source>
        <dbReference type="Proteomes" id="UP000032702"/>
    </source>
</evidence>
<sequence>MNHSRKSHPFTWSQRNSPLTQPKSKDPRNVNNALTKIATAQAAAGGRYPKFGRYLLEVEVVRTKEGFKGDSAIAELKVRESEPLTSGENPSRPGETVDYVENLSDQKKGGGGRFKSFLMTLVGAEEYEFANPAALKKFFDERQAGTHLLIRCEVFPKHLPPKDGQPGKVISGYRWTHVELNDEQLAQVEQARKVSKLPALADALK</sequence>
<organism evidence="2 3">
    <name type="scientific">Stigmatella aurantiaca (strain DW4/3-1)</name>
    <dbReference type="NCBI Taxonomy" id="378806"/>
    <lineage>
        <taxon>Bacteria</taxon>
        <taxon>Pseudomonadati</taxon>
        <taxon>Myxococcota</taxon>
        <taxon>Myxococcia</taxon>
        <taxon>Myxococcales</taxon>
        <taxon>Cystobacterineae</taxon>
        <taxon>Archangiaceae</taxon>
        <taxon>Stigmatella</taxon>
    </lineage>
</organism>
<feature type="region of interest" description="Disordered" evidence="1">
    <location>
        <begin position="1"/>
        <end position="30"/>
    </location>
</feature>
<protein>
    <submittedName>
        <fullName evidence="2">Uncharacterized protein</fullName>
    </submittedName>
</protein>
<gene>
    <name evidence="2" type="ORF">STIAU_0613</name>
</gene>
<accession>Q096J5</accession>